<dbReference type="InterPro" id="IPR005809">
    <property type="entry name" value="Succ_CoA_ligase-like_bsu"/>
</dbReference>
<dbReference type="Proteomes" id="UP000838412">
    <property type="component" value="Chromosome 14"/>
</dbReference>
<dbReference type="PROSITE" id="PS50975">
    <property type="entry name" value="ATP_GRASP"/>
    <property type="match status" value="1"/>
</dbReference>
<dbReference type="Gene3D" id="3.30.470.20">
    <property type="entry name" value="ATP-grasp fold, B domain"/>
    <property type="match status" value="1"/>
</dbReference>
<dbReference type="PANTHER" id="PTHR11815">
    <property type="entry name" value="SUCCINYL-COA SYNTHETASE BETA CHAIN"/>
    <property type="match status" value="1"/>
</dbReference>
<comment type="subunit">
    <text evidence="13">Heterodimer of an alpha and a beta subunit. The beta subunit determines specificity for ATP.</text>
</comment>
<keyword evidence="3 13" id="KW-0436">Ligase</keyword>
<keyword evidence="9 13" id="KW-0496">Mitochondrion</keyword>
<dbReference type="PIRSF" id="PIRSF001554">
    <property type="entry name" value="SucCS_beta"/>
    <property type="match status" value="1"/>
</dbReference>
<dbReference type="GO" id="GO:0006104">
    <property type="term" value="P:succinyl-CoA metabolic process"/>
    <property type="evidence" value="ECO:0007669"/>
    <property type="project" value="TreeGrafter"/>
</dbReference>
<feature type="binding site" evidence="13">
    <location>
        <position position="258"/>
    </location>
    <ligand>
        <name>Mg(2+)</name>
        <dbReference type="ChEBI" id="CHEBI:18420"/>
    </ligand>
</feature>
<dbReference type="GO" id="GO:0004776">
    <property type="term" value="F:succinate-CoA ligase (GDP-forming) activity"/>
    <property type="evidence" value="ECO:0007669"/>
    <property type="project" value="UniProtKB-EC"/>
</dbReference>
<dbReference type="InterPro" id="IPR017866">
    <property type="entry name" value="Succ-CoA_synthase_bsu_CS"/>
</dbReference>
<dbReference type="GO" id="GO:0000287">
    <property type="term" value="F:magnesium ion binding"/>
    <property type="evidence" value="ECO:0007669"/>
    <property type="project" value="UniProtKB-UniRule"/>
</dbReference>
<comment type="pathway">
    <text evidence="1 13">Carbohydrate metabolism; tricarboxylic acid cycle; succinate from succinyl-CoA (ligase route): step 1/1.</text>
</comment>
<dbReference type="FunFam" id="3.40.50.261:FF:000001">
    <property type="entry name" value="Succinate--CoA ligase [ADP-forming] subunit beta"/>
    <property type="match status" value="1"/>
</dbReference>
<dbReference type="SUPFAM" id="SSF56059">
    <property type="entry name" value="Glutathione synthetase ATP-binding domain-like"/>
    <property type="match status" value="1"/>
</dbReference>
<comment type="function">
    <text evidence="13">ATP-specific succinyl-CoA synthetase functions in the citric acid cycle (TCA), coupling the hydrolysis of succinyl-CoA to the synthesis of ATP and thus represents the only step of substrate-level phosphorylation in the TCA. The beta subunit provides nucleotide specificity of the enzyme and binds the substrate succinate, while the binding sites for coenzyme A and phosphate are found in the alpha subunit.</text>
</comment>
<reference evidence="15" key="1">
    <citation type="submission" date="2022-01" db="EMBL/GenBank/DDBJ databases">
        <authorList>
            <person name="Braso-Vives M."/>
        </authorList>
    </citation>
    <scope>NUCLEOTIDE SEQUENCE</scope>
</reference>
<organism evidence="15 16">
    <name type="scientific">Branchiostoma lanceolatum</name>
    <name type="common">Common lancelet</name>
    <name type="synonym">Amphioxus lanceolatum</name>
    <dbReference type="NCBI Taxonomy" id="7740"/>
    <lineage>
        <taxon>Eukaryota</taxon>
        <taxon>Metazoa</taxon>
        <taxon>Chordata</taxon>
        <taxon>Cephalochordata</taxon>
        <taxon>Leptocardii</taxon>
        <taxon>Amphioxiformes</taxon>
        <taxon>Branchiostomatidae</taxon>
        <taxon>Branchiostoma</taxon>
    </lineage>
</organism>
<sequence>MASLLYRAASTAGRTVVQNGQRALGVCPNVHVTQQRRNLSLHEYHSLQLLRDAGVVTPRGEVARTPEEAFEKAKKLGGEDVVIKAQVLAGGRGKGSFDSGLKGGVKIVFSPEECQDIATKMLGHKIFTKQTGEAGRICNEVLLVERLYPRREFYFAIVMERAYGGPAIVASSQGGVNIEEIAEEYPDAIIKEGIDIVDGLTIEQARGVAAKMNFQTDLREEAAEMMVKIYEMFSRTDATMVEINPMSEDSNGKVYCMDAKVRFDDNAEYRQKDIFALRDWSQEDERDIQAAKADLNYIGLDGNIGCLVNGAGLAMATMDIIKLHGGSPANFLDVGGGATAAQVTEAFKLITSDPNVQAIMVNIFGGIMRCDVIAQGIIDAATELDLKVPIVVRLQGTQVDDAKALIAASGLRILACDNLDDAAKMAVRLSTIVQLAKQTKVDVKFELPTF</sequence>
<comment type="similarity">
    <text evidence="13">Belongs to the succinate/malate CoA ligase beta subunit family. ATP-specific subunit beta subfamily.</text>
</comment>
<dbReference type="HAMAP" id="MF_00558">
    <property type="entry name" value="Succ_CoA_beta"/>
    <property type="match status" value="1"/>
</dbReference>
<evidence type="ECO:0000256" key="4">
    <source>
        <dbReference type="ARBA" id="ARBA00022723"/>
    </source>
</evidence>
<dbReference type="InterPro" id="IPR005811">
    <property type="entry name" value="SUCC_ACL_C"/>
</dbReference>
<dbReference type="GO" id="GO:0004775">
    <property type="term" value="F:succinate-CoA ligase (ADP-forming) activity"/>
    <property type="evidence" value="ECO:0007669"/>
    <property type="project" value="UniProtKB-UniRule"/>
</dbReference>
<keyword evidence="2 13" id="KW-0816">Tricarboxylic acid cycle</keyword>
<gene>
    <name evidence="15" type="primary">SUCLA2</name>
    <name evidence="15" type="ORF">BLAG_LOCUS7797</name>
</gene>
<evidence type="ECO:0000256" key="11">
    <source>
        <dbReference type="ARBA" id="ARBA00053833"/>
    </source>
</evidence>
<dbReference type="HAMAP" id="MF_03220">
    <property type="entry name" value="Succ_CoA_betaA_euk"/>
    <property type="match status" value="1"/>
</dbReference>
<comment type="subcellular location">
    <subcellularLocation>
        <location evidence="13">Mitochondrion</location>
    </subcellularLocation>
</comment>
<dbReference type="PANTHER" id="PTHR11815:SF1">
    <property type="entry name" value="SUCCINATE--COA LIGASE [ADP-FORMING] SUBUNIT BETA, MITOCHONDRIAL"/>
    <property type="match status" value="1"/>
</dbReference>
<evidence type="ECO:0000313" key="15">
    <source>
        <dbReference type="EMBL" id="CAH1245474.1"/>
    </source>
</evidence>
<dbReference type="InterPro" id="IPR016102">
    <property type="entry name" value="Succinyl-CoA_synth-like"/>
</dbReference>
<keyword evidence="7 13" id="KW-0460">Magnesium</keyword>
<protein>
    <recommendedName>
        <fullName evidence="13">Succinate--CoA ligase [ADP-forming] subunit beta, mitochondrial</fullName>
        <ecNumber evidence="13">6.2.1.5</ecNumber>
    </recommendedName>
    <alternativeName>
        <fullName evidence="13">ATP-specific succinyl-CoA synthetase subunit beta</fullName>
        <shortName evidence="13">A-SCS</shortName>
    </alternativeName>
    <alternativeName>
        <fullName evidence="13">Succinyl-CoA synthetase beta-A chain</fullName>
        <shortName evidence="13">SCS-betaA</shortName>
    </alternativeName>
</protein>
<dbReference type="InterPro" id="IPR013815">
    <property type="entry name" value="ATP_grasp_subdomain_1"/>
</dbReference>
<dbReference type="Gene3D" id="3.40.50.261">
    <property type="entry name" value="Succinyl-CoA synthetase domains"/>
    <property type="match status" value="1"/>
</dbReference>
<dbReference type="GO" id="GO:0006099">
    <property type="term" value="P:tricarboxylic acid cycle"/>
    <property type="evidence" value="ECO:0007669"/>
    <property type="project" value="UniProtKB-UniRule"/>
</dbReference>
<evidence type="ECO:0000256" key="5">
    <source>
        <dbReference type="ARBA" id="ARBA00022741"/>
    </source>
</evidence>
<keyword evidence="5 13" id="KW-0547">Nucleotide-binding</keyword>
<evidence type="ECO:0000256" key="10">
    <source>
        <dbReference type="ARBA" id="ARBA00052879"/>
    </source>
</evidence>
<proteinExistence type="inferred from homology"/>
<dbReference type="AlphaFoldDB" id="A0A8J9Z0T4"/>
<dbReference type="Pfam" id="PF08442">
    <property type="entry name" value="ATP-grasp_2"/>
    <property type="match status" value="1"/>
</dbReference>
<accession>A0A8J9Z0T4</accession>
<feature type="site" description="Important for substrate specificity" evidence="13">
    <location>
        <position position="148"/>
    </location>
</feature>
<dbReference type="PROSITE" id="PS01217">
    <property type="entry name" value="SUCCINYL_COA_LIG_3"/>
    <property type="match status" value="1"/>
</dbReference>
<dbReference type="Pfam" id="PF00549">
    <property type="entry name" value="Ligase_CoA"/>
    <property type="match status" value="1"/>
</dbReference>
<dbReference type="OrthoDB" id="1552at2759"/>
<keyword evidence="6 13" id="KW-0067">ATP-binding</keyword>
<dbReference type="GO" id="GO:0042709">
    <property type="term" value="C:succinate-CoA ligase complex"/>
    <property type="evidence" value="ECO:0007669"/>
    <property type="project" value="TreeGrafter"/>
</dbReference>
<evidence type="ECO:0000256" key="13">
    <source>
        <dbReference type="HAMAP-Rule" id="MF_03220"/>
    </source>
</evidence>
<dbReference type="NCBIfam" id="NF001913">
    <property type="entry name" value="PRK00696.1"/>
    <property type="match status" value="1"/>
</dbReference>
<feature type="site" description="Important for substrate specificity" evidence="13">
    <location>
        <position position="80"/>
    </location>
</feature>
<dbReference type="FunFam" id="3.30.470.20:FF:000002">
    <property type="entry name" value="Succinate--CoA ligase [ADP-forming] subunit beta"/>
    <property type="match status" value="1"/>
</dbReference>
<keyword evidence="16" id="KW-1185">Reference proteome</keyword>
<evidence type="ECO:0000256" key="12">
    <source>
        <dbReference type="ARBA" id="ARBA00063570"/>
    </source>
</evidence>
<feature type="domain" description="ATP-grasp" evidence="14">
    <location>
        <begin position="47"/>
        <end position="275"/>
    </location>
</feature>
<comment type="function">
    <text evidence="11">GTP-specific succinyl-CoA synthetase functions in the citric acid cycle (TCA), coupling the hydrolysis of succinyl-CoA to the synthesis of GTP and thus represents the only step of substrate-level phosphorylation in the TCA. The beta subunit provides nucleotide specificity of the enzyme and binds the substrate succinate, while the binding sites for coenzyme A and phosphate are found in the alpha subunit.</text>
</comment>
<evidence type="ECO:0000256" key="3">
    <source>
        <dbReference type="ARBA" id="ARBA00022598"/>
    </source>
</evidence>
<keyword evidence="8" id="KW-0809">Transit peptide</keyword>
<dbReference type="SUPFAM" id="SSF52210">
    <property type="entry name" value="Succinyl-CoA synthetase domains"/>
    <property type="match status" value="1"/>
</dbReference>
<dbReference type="NCBIfam" id="TIGR01016">
    <property type="entry name" value="sucCoAbeta"/>
    <property type="match status" value="1"/>
</dbReference>
<dbReference type="Gene3D" id="3.30.1490.20">
    <property type="entry name" value="ATP-grasp fold, A domain"/>
    <property type="match status" value="1"/>
</dbReference>
<dbReference type="UniPathway" id="UPA00223">
    <property type="reaction ID" value="UER00999"/>
</dbReference>
<evidence type="ECO:0000256" key="9">
    <source>
        <dbReference type="ARBA" id="ARBA00023128"/>
    </source>
</evidence>
<dbReference type="GO" id="GO:0005524">
    <property type="term" value="F:ATP binding"/>
    <property type="evidence" value="ECO:0007669"/>
    <property type="project" value="UniProtKB-UniRule"/>
</dbReference>
<dbReference type="InterPro" id="IPR034723">
    <property type="entry name" value="Succ_CoA_betaA_euk"/>
</dbReference>
<comment type="subunit">
    <text evidence="12">Heterodimer of an alpha and a beta subunit. The beta subunit determines specificity for GTP.</text>
</comment>
<name>A0A8J9Z0T4_BRALA</name>
<dbReference type="InterPro" id="IPR013650">
    <property type="entry name" value="ATP-grasp_succ-CoA_synth-type"/>
</dbReference>
<evidence type="ECO:0000256" key="1">
    <source>
        <dbReference type="ARBA" id="ARBA00005064"/>
    </source>
</evidence>
<feature type="binding site" evidence="13">
    <location>
        <position position="244"/>
    </location>
    <ligand>
        <name>Mg(2+)</name>
        <dbReference type="ChEBI" id="CHEBI:18420"/>
    </ligand>
</feature>
<keyword evidence="4 13" id="KW-0479">Metal-binding</keyword>
<evidence type="ECO:0000256" key="2">
    <source>
        <dbReference type="ARBA" id="ARBA00022532"/>
    </source>
</evidence>
<dbReference type="InterPro" id="IPR011761">
    <property type="entry name" value="ATP-grasp"/>
</dbReference>
<feature type="binding site" evidence="13">
    <location>
        <position position="84"/>
    </location>
    <ligand>
        <name>ATP</name>
        <dbReference type="ChEBI" id="CHEBI:30616"/>
    </ligand>
</feature>
<comment type="catalytic activity">
    <reaction evidence="10">
        <text>GTP + succinate + CoA = succinyl-CoA + GDP + phosphate</text>
        <dbReference type="Rhea" id="RHEA:22120"/>
        <dbReference type="ChEBI" id="CHEBI:30031"/>
        <dbReference type="ChEBI" id="CHEBI:37565"/>
        <dbReference type="ChEBI" id="CHEBI:43474"/>
        <dbReference type="ChEBI" id="CHEBI:57287"/>
        <dbReference type="ChEBI" id="CHEBI:57292"/>
        <dbReference type="ChEBI" id="CHEBI:58189"/>
        <dbReference type="EC" id="6.2.1.4"/>
    </reaction>
</comment>
<feature type="binding site" evidence="13">
    <location>
        <begin position="91"/>
        <end position="93"/>
    </location>
    <ligand>
        <name>ATP</name>
        <dbReference type="ChEBI" id="CHEBI:30616"/>
    </ligand>
</feature>
<evidence type="ECO:0000256" key="6">
    <source>
        <dbReference type="ARBA" id="ARBA00022840"/>
    </source>
</evidence>
<dbReference type="EC" id="6.2.1.5" evidence="13"/>
<evidence type="ECO:0000259" key="14">
    <source>
        <dbReference type="PROSITE" id="PS50975"/>
    </source>
</evidence>
<evidence type="ECO:0000256" key="7">
    <source>
        <dbReference type="ARBA" id="ARBA00022842"/>
    </source>
</evidence>
<dbReference type="FunFam" id="3.30.1490.20:FF:000004">
    <property type="entry name" value="Succinate--CoA ligase [ADP-forming] subunit beta, mitochondrial"/>
    <property type="match status" value="1"/>
</dbReference>
<feature type="binding site" evidence="13">
    <location>
        <position position="309"/>
    </location>
    <ligand>
        <name>substrate</name>
        <note>ligand shared with subunit alpha</note>
    </ligand>
</feature>
<comment type="cofactor">
    <cofactor evidence="13">
        <name>Mg(2+)</name>
        <dbReference type="ChEBI" id="CHEBI:18420"/>
    </cofactor>
    <text evidence="13">Binds 1 Mg(2+) ion per subunit.</text>
</comment>
<dbReference type="GO" id="GO:0005739">
    <property type="term" value="C:mitochondrion"/>
    <property type="evidence" value="ECO:0007669"/>
    <property type="project" value="UniProtKB-SubCell"/>
</dbReference>
<feature type="binding site" evidence="13">
    <location>
        <begin position="366"/>
        <end position="368"/>
    </location>
    <ligand>
        <name>substrate</name>
        <note>ligand shared with subunit alpha</note>
    </ligand>
</feature>
<evidence type="ECO:0000313" key="16">
    <source>
        <dbReference type="Proteomes" id="UP000838412"/>
    </source>
</evidence>
<dbReference type="EMBL" id="OV696699">
    <property type="protein sequence ID" value="CAH1245474.1"/>
    <property type="molecule type" value="Genomic_DNA"/>
</dbReference>
<evidence type="ECO:0000256" key="8">
    <source>
        <dbReference type="ARBA" id="ARBA00022946"/>
    </source>
</evidence>
<comment type="catalytic activity">
    <reaction evidence="13">
        <text>succinate + ATP + CoA = succinyl-CoA + ADP + phosphate</text>
        <dbReference type="Rhea" id="RHEA:17661"/>
        <dbReference type="ChEBI" id="CHEBI:30031"/>
        <dbReference type="ChEBI" id="CHEBI:30616"/>
        <dbReference type="ChEBI" id="CHEBI:43474"/>
        <dbReference type="ChEBI" id="CHEBI:57287"/>
        <dbReference type="ChEBI" id="CHEBI:57292"/>
        <dbReference type="ChEBI" id="CHEBI:456216"/>
        <dbReference type="EC" id="6.2.1.5"/>
    </reaction>
</comment>